<dbReference type="Proteomes" id="UP000659904">
    <property type="component" value="Unassembled WGS sequence"/>
</dbReference>
<evidence type="ECO:0000256" key="21">
    <source>
        <dbReference type="ARBA" id="ARBA00049244"/>
    </source>
</evidence>
<dbReference type="GO" id="GO:0008270">
    <property type="term" value="F:zinc ion binding"/>
    <property type="evidence" value="ECO:0007669"/>
    <property type="project" value="TreeGrafter"/>
</dbReference>
<feature type="domain" description="Polymerase/histidinol phosphatase N-terminal" evidence="23">
    <location>
        <begin position="340"/>
        <end position="417"/>
    </location>
</feature>
<dbReference type="InterPro" id="IPR037160">
    <property type="entry name" value="DNA_Pol_thumb_sf"/>
</dbReference>
<evidence type="ECO:0000256" key="13">
    <source>
        <dbReference type="ARBA" id="ARBA00022932"/>
    </source>
</evidence>
<comment type="cofactor">
    <cofactor evidence="1">
        <name>Mg(2+)</name>
        <dbReference type="ChEBI" id="CHEBI:18420"/>
    </cofactor>
</comment>
<dbReference type="SUPFAM" id="SSF89550">
    <property type="entry name" value="PHP domain-like"/>
    <property type="match status" value="1"/>
</dbReference>
<dbReference type="InterPro" id="IPR003583">
    <property type="entry name" value="Hlx-hairpin-Hlx_DNA-bd_motif"/>
</dbReference>
<dbReference type="InterPro" id="IPR004013">
    <property type="entry name" value="PHP_dom"/>
</dbReference>
<comment type="function">
    <text evidence="20">Repair polymerase that plays a key role in base-excision repair. During this process, the damaged base is excised by specific DNA glycosylases, the DNA backbone is nicked at the abasic site by an apurinic/apyrimidic (AP) endonuclease, and POLB removes 5'-deoxyribose-phosphate from the preincised AP site acting as a 5'-deoxyribose-phosphate lyase (5'-dRP lyase); through its DNA polymerase activity, it adds one nucleotide to the 3' end of the arising single-nucleotide gap. Conducts 'gap-filling' DNA synthesis in a stepwise distributive fashion rather than in a processive fashion as for other DNA polymerases. It is also able to cleave sugar-phosphate bonds 3' to an intact AP site, acting as an AP lyase.</text>
</comment>
<dbReference type="AlphaFoldDB" id="A0A8J3NZ00"/>
<evidence type="ECO:0000256" key="11">
    <source>
        <dbReference type="ARBA" id="ARBA00022763"/>
    </source>
</evidence>
<dbReference type="InterPro" id="IPR043519">
    <property type="entry name" value="NT_sf"/>
</dbReference>
<dbReference type="InterPro" id="IPR016195">
    <property type="entry name" value="Pol/histidinol_Pase-like"/>
</dbReference>
<dbReference type="GO" id="GO:0004527">
    <property type="term" value="F:exonuclease activity"/>
    <property type="evidence" value="ECO:0007669"/>
    <property type="project" value="UniProtKB-KW"/>
</dbReference>
<keyword evidence="26" id="KW-1185">Reference proteome</keyword>
<protein>
    <recommendedName>
        <fullName evidence="5">DNA polymerase beta</fullName>
        <ecNumber evidence="3">2.7.7.7</ecNumber>
        <ecNumber evidence="4">4.2.99.18</ecNumber>
    </recommendedName>
    <alternativeName>
        <fullName evidence="16">5'-deoxyribose-phosphate lyase</fullName>
    </alternativeName>
    <alternativeName>
        <fullName evidence="17">AP lyase</fullName>
    </alternativeName>
</protein>
<keyword evidence="15" id="KW-0234">DNA repair</keyword>
<dbReference type="GO" id="GO:0042578">
    <property type="term" value="F:phosphoric ester hydrolase activity"/>
    <property type="evidence" value="ECO:0007669"/>
    <property type="project" value="TreeGrafter"/>
</dbReference>
<dbReference type="GO" id="GO:0003887">
    <property type="term" value="F:DNA-directed DNA polymerase activity"/>
    <property type="evidence" value="ECO:0007669"/>
    <property type="project" value="UniProtKB-KW"/>
</dbReference>
<evidence type="ECO:0000256" key="14">
    <source>
        <dbReference type="ARBA" id="ARBA00023053"/>
    </source>
</evidence>
<evidence type="ECO:0000256" key="12">
    <source>
        <dbReference type="ARBA" id="ARBA00022843"/>
    </source>
</evidence>
<dbReference type="InterPro" id="IPR027421">
    <property type="entry name" value="DNA_pol_lamdba_lyase_dom_sf"/>
</dbReference>
<evidence type="ECO:0000259" key="22">
    <source>
        <dbReference type="SMART" id="SM00278"/>
    </source>
</evidence>
<dbReference type="Gene3D" id="3.30.210.10">
    <property type="entry name" value="DNA polymerase, thumb domain"/>
    <property type="match status" value="1"/>
</dbReference>
<dbReference type="SUPFAM" id="SSF158702">
    <property type="entry name" value="Sec63 N-terminal domain-like"/>
    <property type="match status" value="1"/>
</dbReference>
<dbReference type="Pfam" id="PF14791">
    <property type="entry name" value="DNA_pol_B_thumb"/>
    <property type="match status" value="1"/>
</dbReference>
<dbReference type="Gene3D" id="3.30.460.10">
    <property type="entry name" value="Beta Polymerase, domain 2"/>
    <property type="match status" value="1"/>
</dbReference>
<dbReference type="EC" id="4.2.99.18" evidence="4"/>
<comment type="catalytic activity">
    <reaction evidence="21">
        <text>DNA(n) + a 2'-deoxyribonucleoside 5'-triphosphate = DNA(n+1) + diphosphate</text>
        <dbReference type="Rhea" id="RHEA:22508"/>
        <dbReference type="Rhea" id="RHEA-COMP:17339"/>
        <dbReference type="Rhea" id="RHEA-COMP:17340"/>
        <dbReference type="ChEBI" id="CHEBI:33019"/>
        <dbReference type="ChEBI" id="CHEBI:61560"/>
        <dbReference type="ChEBI" id="CHEBI:173112"/>
        <dbReference type="EC" id="2.7.7.7"/>
    </reaction>
</comment>
<evidence type="ECO:0000256" key="4">
    <source>
        <dbReference type="ARBA" id="ARBA00012720"/>
    </source>
</evidence>
<dbReference type="CDD" id="cd00141">
    <property type="entry name" value="NT_POLXc"/>
    <property type="match status" value="1"/>
</dbReference>
<dbReference type="InterPro" id="IPR002008">
    <property type="entry name" value="DNA_pol_X_beta-like"/>
</dbReference>
<feature type="domain" description="Helix-hairpin-helix DNA-binding motif class 1" evidence="22">
    <location>
        <begin position="52"/>
        <end position="71"/>
    </location>
</feature>
<evidence type="ECO:0000256" key="19">
    <source>
        <dbReference type="ARBA" id="ARBA00044678"/>
    </source>
</evidence>
<dbReference type="GO" id="GO:0003677">
    <property type="term" value="F:DNA binding"/>
    <property type="evidence" value="ECO:0007669"/>
    <property type="project" value="InterPro"/>
</dbReference>
<dbReference type="Gene3D" id="3.20.20.140">
    <property type="entry name" value="Metal-dependent hydrolases"/>
    <property type="match status" value="1"/>
</dbReference>
<evidence type="ECO:0000256" key="17">
    <source>
        <dbReference type="ARBA" id="ARBA00035726"/>
    </source>
</evidence>
<dbReference type="PANTHER" id="PTHR36928">
    <property type="entry name" value="PHOSPHATASE YCDX-RELATED"/>
    <property type="match status" value="1"/>
</dbReference>
<feature type="domain" description="Helix-hairpin-helix DNA-binding motif class 1" evidence="22">
    <location>
        <begin position="127"/>
        <end position="146"/>
    </location>
</feature>
<comment type="catalytic activity">
    <reaction evidence="18">
        <text>2'-deoxyribonucleotide-(2'-deoxyribose 5'-phosphate)-2'-deoxyribonucleotide-DNA = a 3'-end 2'-deoxyribonucleotide-(2,3-dehydro-2,3-deoxyribose 5'-phosphate)-DNA + a 5'-end 5'-phospho-2'-deoxyribonucleoside-DNA + H(+)</text>
        <dbReference type="Rhea" id="RHEA:66592"/>
        <dbReference type="Rhea" id="RHEA-COMP:13180"/>
        <dbReference type="Rhea" id="RHEA-COMP:16897"/>
        <dbReference type="Rhea" id="RHEA-COMP:17067"/>
        <dbReference type="ChEBI" id="CHEBI:15378"/>
        <dbReference type="ChEBI" id="CHEBI:136412"/>
        <dbReference type="ChEBI" id="CHEBI:157695"/>
        <dbReference type="ChEBI" id="CHEBI:167181"/>
        <dbReference type="EC" id="4.2.99.18"/>
    </reaction>
</comment>
<dbReference type="InterPro" id="IPR022311">
    <property type="entry name" value="PolX-like"/>
</dbReference>
<evidence type="ECO:0000256" key="6">
    <source>
        <dbReference type="ARBA" id="ARBA00022481"/>
    </source>
</evidence>
<dbReference type="Pfam" id="PF02811">
    <property type="entry name" value="PHP"/>
    <property type="match status" value="1"/>
</dbReference>
<keyword evidence="7" id="KW-0237">DNA synthesis</keyword>
<keyword evidence="25" id="KW-0540">Nuclease</keyword>
<dbReference type="Gene3D" id="1.10.150.110">
    <property type="entry name" value="DNA polymerase beta, N-terminal domain-like"/>
    <property type="match status" value="1"/>
</dbReference>
<dbReference type="GO" id="GO:0006281">
    <property type="term" value="P:DNA repair"/>
    <property type="evidence" value="ECO:0007669"/>
    <property type="project" value="UniProtKB-KW"/>
</dbReference>
<evidence type="ECO:0000256" key="2">
    <source>
        <dbReference type="ARBA" id="ARBA00004496"/>
    </source>
</evidence>
<evidence type="ECO:0000256" key="3">
    <source>
        <dbReference type="ARBA" id="ARBA00012417"/>
    </source>
</evidence>
<dbReference type="SUPFAM" id="SSF81301">
    <property type="entry name" value="Nucleotidyltransferase"/>
    <property type="match status" value="1"/>
</dbReference>
<evidence type="ECO:0000256" key="15">
    <source>
        <dbReference type="ARBA" id="ARBA00023204"/>
    </source>
</evidence>
<evidence type="ECO:0000256" key="9">
    <source>
        <dbReference type="ARBA" id="ARBA00022695"/>
    </source>
</evidence>
<dbReference type="GO" id="GO:0005829">
    <property type="term" value="C:cytosol"/>
    <property type="evidence" value="ECO:0007669"/>
    <property type="project" value="TreeGrafter"/>
</dbReference>
<keyword evidence="8" id="KW-0808">Transferase</keyword>
<keyword evidence="9" id="KW-0548">Nucleotidyltransferase</keyword>
<dbReference type="PIRSF" id="PIRSF005047">
    <property type="entry name" value="UCP005047_YshC"/>
    <property type="match status" value="1"/>
</dbReference>
<name>A0A8J3NZ00_9ACTN</name>
<evidence type="ECO:0000256" key="10">
    <source>
        <dbReference type="ARBA" id="ARBA00022705"/>
    </source>
</evidence>
<evidence type="ECO:0000259" key="23">
    <source>
        <dbReference type="SMART" id="SM00481"/>
    </source>
</evidence>
<evidence type="ECO:0000256" key="7">
    <source>
        <dbReference type="ARBA" id="ARBA00022634"/>
    </source>
</evidence>
<comment type="subcellular location">
    <subcellularLocation>
        <location evidence="2">Cytoplasm</location>
    </subcellularLocation>
</comment>
<keyword evidence="13" id="KW-0239">DNA-directed DNA polymerase</keyword>
<dbReference type="Gene3D" id="1.10.150.20">
    <property type="entry name" value="5' to 3' exonuclease, C-terminal subdomain"/>
    <property type="match status" value="1"/>
</dbReference>
<evidence type="ECO:0000313" key="26">
    <source>
        <dbReference type="Proteomes" id="UP000659904"/>
    </source>
</evidence>
<dbReference type="EC" id="2.7.7.7" evidence="3"/>
<dbReference type="InterPro" id="IPR002054">
    <property type="entry name" value="DNA-dir_DNA_pol_X"/>
</dbReference>
<keyword evidence="12" id="KW-0832">Ubl conjugation</keyword>
<dbReference type="SUPFAM" id="SSF47802">
    <property type="entry name" value="DNA polymerase beta, N-terminal domain-like"/>
    <property type="match status" value="1"/>
</dbReference>
<dbReference type="RefSeq" id="WP_120318796.1">
    <property type="nucleotide sequence ID" value="NZ_BONH01000011.1"/>
</dbReference>
<dbReference type="Pfam" id="PF14716">
    <property type="entry name" value="HHH_8"/>
    <property type="match status" value="1"/>
</dbReference>
<dbReference type="CDD" id="cd07436">
    <property type="entry name" value="PHP_PolX"/>
    <property type="match status" value="1"/>
</dbReference>
<dbReference type="InterPro" id="IPR010996">
    <property type="entry name" value="HHH_MUS81"/>
</dbReference>
<dbReference type="Pfam" id="PF14520">
    <property type="entry name" value="HHH_5"/>
    <property type="match status" value="1"/>
</dbReference>
<evidence type="ECO:0000313" key="25">
    <source>
        <dbReference type="EMBL" id="GIF97812.1"/>
    </source>
</evidence>
<evidence type="ECO:0000256" key="5">
    <source>
        <dbReference type="ARBA" id="ARBA00020020"/>
    </source>
</evidence>
<accession>A0A8J3NZ00</accession>
<evidence type="ECO:0000259" key="24">
    <source>
        <dbReference type="SMART" id="SM00483"/>
    </source>
</evidence>
<dbReference type="PRINTS" id="PR00870">
    <property type="entry name" value="DNAPOLXBETA"/>
</dbReference>
<gene>
    <name evidence="25" type="ORF">Cci01nite_29060</name>
</gene>
<evidence type="ECO:0000256" key="18">
    <source>
        <dbReference type="ARBA" id="ARBA00044632"/>
    </source>
</evidence>
<dbReference type="SMART" id="SM00278">
    <property type="entry name" value="HhH1"/>
    <property type="match status" value="3"/>
</dbReference>
<dbReference type="InterPro" id="IPR003141">
    <property type="entry name" value="Pol/His_phosphatase_N"/>
</dbReference>
<keyword evidence="6" id="KW-0488">Methylation</keyword>
<dbReference type="SMART" id="SM00483">
    <property type="entry name" value="POLXc"/>
    <property type="match status" value="1"/>
</dbReference>
<comment type="catalytic activity">
    <reaction evidence="19">
        <text>a 5'-end 2'-deoxyribose-2'-deoxyribonucleotide-DNA = (2E,4S)-4-hydroxypenten-2-al-5-phosphate + a 5'-end 5'-phospho-2'-deoxyribonucleoside-DNA + H(+)</text>
        <dbReference type="Rhea" id="RHEA:76255"/>
        <dbReference type="Rhea" id="RHEA-COMP:13180"/>
        <dbReference type="Rhea" id="RHEA-COMP:18657"/>
        <dbReference type="ChEBI" id="CHEBI:15378"/>
        <dbReference type="ChEBI" id="CHEBI:136412"/>
        <dbReference type="ChEBI" id="CHEBI:195194"/>
        <dbReference type="ChEBI" id="CHEBI:195195"/>
    </reaction>
</comment>
<dbReference type="EMBL" id="BONH01000011">
    <property type="protein sequence ID" value="GIF97812.1"/>
    <property type="molecule type" value="Genomic_DNA"/>
</dbReference>
<keyword evidence="10" id="KW-0235">DNA replication</keyword>
<keyword evidence="11" id="KW-0227">DNA damage</keyword>
<keyword evidence="25" id="KW-0269">Exonuclease</keyword>
<organism evidence="25 26">
    <name type="scientific">Catellatospora citrea</name>
    <dbReference type="NCBI Taxonomy" id="53366"/>
    <lineage>
        <taxon>Bacteria</taxon>
        <taxon>Bacillati</taxon>
        <taxon>Actinomycetota</taxon>
        <taxon>Actinomycetes</taxon>
        <taxon>Micromonosporales</taxon>
        <taxon>Micromonosporaceae</taxon>
        <taxon>Catellatospora</taxon>
    </lineage>
</organism>
<dbReference type="InterPro" id="IPR029398">
    <property type="entry name" value="PolB_thumb"/>
</dbReference>
<sequence length="575" mass="62112">MARPNEVVAAALQEYADLISITGGDAFRARTYEKAARGVAGHATDVATLDLKGLEQIPGVGKSTAEKVVEYLSSGRMEALEQLRAKVPAGVRELIAIPGLGPAKAMTLHRELGISSMDELVHAIEAGRLSGLRGFGAKTAANILHGVEVLRHSGGRVMVSTALEVAEEVIAALSGLPGCEKCTYAGSLRRGRDSIGDVDILVAARESKPIMAAFTELPLVGEVIAGGPAKTSIRTTGGLQVDLRVVPPESWGAALQYFTGSKEHNIRVREIAVRKGLKLSEYGLFRAEDDTLLVSETEEEVYEQLGLPWIAPTLREDRGEVAAARNGTLPQLVTAADIRGDLHTHTNLTDGVSTLEEMLAAGRARGYRYYAVTDHAKDMPMQRMTDAKMLAQRKKLRALAGDGKMALLHGSELNIDPDGGVDWDADFLAGFDICVASVHSHFTQTPAELTHRFVKACENPYVNIIGHPTTRLIGRRKPVEPDWDAVFDAAAATGTAMEVNAFPDRLDLPDELIMRARERGVKFAINTDSHSTVHLDMLRFGIAIAQRGWLTPADVINTWTLTKLKAFVTAKRRAA</sequence>
<dbReference type="PANTHER" id="PTHR36928:SF1">
    <property type="entry name" value="PHOSPHATASE YCDX-RELATED"/>
    <property type="match status" value="1"/>
</dbReference>
<dbReference type="SMART" id="SM00481">
    <property type="entry name" value="POLIIIAc"/>
    <property type="match status" value="1"/>
</dbReference>
<feature type="domain" description="DNA-directed DNA polymerase X" evidence="24">
    <location>
        <begin position="3"/>
        <end position="316"/>
    </location>
</feature>
<evidence type="ECO:0000256" key="8">
    <source>
        <dbReference type="ARBA" id="ARBA00022679"/>
    </source>
</evidence>
<keyword evidence="25" id="KW-0378">Hydrolase</keyword>
<evidence type="ECO:0000256" key="20">
    <source>
        <dbReference type="ARBA" id="ARBA00045548"/>
    </source>
</evidence>
<dbReference type="NCBIfam" id="NF006375">
    <property type="entry name" value="PRK08609.1"/>
    <property type="match status" value="1"/>
</dbReference>
<dbReference type="InterPro" id="IPR050243">
    <property type="entry name" value="PHP_phosphatase"/>
</dbReference>
<reference evidence="25 26" key="1">
    <citation type="submission" date="2021-01" db="EMBL/GenBank/DDBJ databases">
        <title>Whole genome shotgun sequence of Catellatospora citrea NBRC 14495.</title>
        <authorList>
            <person name="Komaki H."/>
            <person name="Tamura T."/>
        </authorList>
    </citation>
    <scope>NUCLEOTIDE SEQUENCE [LARGE SCALE GENOMIC DNA]</scope>
    <source>
        <strain evidence="25 26">NBRC 14495</strain>
    </source>
</reference>
<dbReference type="GO" id="GO:0140078">
    <property type="term" value="F:class I DNA-(apurinic or apyrimidinic site) endonuclease activity"/>
    <property type="evidence" value="ECO:0007669"/>
    <property type="project" value="UniProtKB-EC"/>
</dbReference>
<evidence type="ECO:0000256" key="16">
    <source>
        <dbReference type="ARBA" id="ARBA00035717"/>
    </source>
</evidence>
<keyword evidence="14" id="KW-0915">Sodium</keyword>
<proteinExistence type="predicted"/>
<feature type="domain" description="Helix-hairpin-helix DNA-binding motif class 1" evidence="22">
    <location>
        <begin position="92"/>
        <end position="111"/>
    </location>
</feature>
<evidence type="ECO:0000256" key="1">
    <source>
        <dbReference type="ARBA" id="ARBA00001946"/>
    </source>
</evidence>
<comment type="caution">
    <text evidence="25">The sequence shown here is derived from an EMBL/GenBank/DDBJ whole genome shotgun (WGS) entry which is preliminary data.</text>
</comment>
<dbReference type="InterPro" id="IPR047967">
    <property type="entry name" value="PolX_PHP"/>
</dbReference>